<dbReference type="SUPFAM" id="SSF48371">
    <property type="entry name" value="ARM repeat"/>
    <property type="match status" value="1"/>
</dbReference>
<evidence type="ECO:0000256" key="2">
    <source>
        <dbReference type="PROSITE-ProRule" id="PRU00259"/>
    </source>
</evidence>
<dbReference type="InterPro" id="IPR011989">
    <property type="entry name" value="ARM-like"/>
</dbReference>
<keyword evidence="1" id="KW-0677">Repeat</keyword>
<dbReference type="Gene3D" id="1.25.10.10">
    <property type="entry name" value="Leucine-rich Repeat Variant"/>
    <property type="match status" value="1"/>
</dbReference>
<reference evidence="5" key="1">
    <citation type="submission" date="2024-07" db="EMBL/GenBank/DDBJ databases">
        <title>Two chromosome-level genome assemblies of Korean endemic species Abeliophyllum distichum and Forsythia ovata (Oleaceae).</title>
        <authorList>
            <person name="Jang H."/>
        </authorList>
    </citation>
    <scope>NUCLEOTIDE SEQUENCE [LARGE SCALE GENOMIC DNA]</scope>
</reference>
<dbReference type="PANTHER" id="PTHR46043">
    <property type="entry name" value="ARM REPEAT SUPERFAMILY PROTEIN"/>
    <property type="match status" value="1"/>
</dbReference>
<dbReference type="InterPro" id="IPR016024">
    <property type="entry name" value="ARM-type_fold"/>
</dbReference>
<accession>A0ABD1UFY7</accession>
<feature type="repeat" description="ARM" evidence="2">
    <location>
        <begin position="331"/>
        <end position="375"/>
    </location>
</feature>
<evidence type="ECO:0000259" key="3">
    <source>
        <dbReference type="Pfam" id="PF23005"/>
    </source>
</evidence>
<dbReference type="Proteomes" id="UP001604336">
    <property type="component" value="Unassembled WGS sequence"/>
</dbReference>
<keyword evidence="5" id="KW-1185">Reference proteome</keyword>
<protein>
    <submittedName>
        <fullName evidence="4">ARM repeat superfamily protein</fullName>
    </submittedName>
</protein>
<gene>
    <name evidence="4" type="ORF">Adt_09004</name>
</gene>
<name>A0ABD1UFY7_9LAMI</name>
<dbReference type="Pfam" id="PF00514">
    <property type="entry name" value="Arm"/>
    <property type="match status" value="1"/>
</dbReference>
<dbReference type="InterPro" id="IPR054296">
    <property type="entry name" value="DUF7032"/>
</dbReference>
<dbReference type="PANTHER" id="PTHR46043:SF5">
    <property type="entry name" value="ARM REPEAT SUPERFAMILY PROTEIN"/>
    <property type="match status" value="1"/>
</dbReference>
<evidence type="ECO:0000256" key="1">
    <source>
        <dbReference type="ARBA" id="ARBA00022737"/>
    </source>
</evidence>
<dbReference type="InterPro" id="IPR000225">
    <property type="entry name" value="Armadillo"/>
</dbReference>
<dbReference type="PROSITE" id="PS50176">
    <property type="entry name" value="ARM_REPEAT"/>
    <property type="match status" value="1"/>
</dbReference>
<dbReference type="AlphaFoldDB" id="A0ABD1UFY7"/>
<dbReference type="Pfam" id="PF23005">
    <property type="entry name" value="DUF7032"/>
    <property type="match status" value="1"/>
</dbReference>
<sequence length="597" mass="66037">MTDHSLYDVFKNSLISLKATGRTPGREILYYSSRATRLATAFDALPNGVLKFLMGEEHGQKSVQSSARKPRLQQAIEFISPLISLSHSIKVFPVKWLSIRNKLDDILSNLTAIDQNCNFNDNESISNTVEVILATLKNCNELARRCVDFSYTGKLLMKSDLDIACTKLDSHIKTLSDVYTLGLLTHSDALVVPKPGLSASRDDVRFYINDLFSRFKIGSSDMKKQALVAFNEVIQEDDRYVKISVEVDGFISFLVHFLDFEETEVQEEAAKAVCVISGFESCKGVLISVGIISPLIRVLESGSRSSKEFAARCLMNFTENSNNAWSVSAHGGVTALLKICGNGDSGGELVGLACGVLKNLVGVEEIKRFIIEEGAIPLILNLASSKDEITQICSLDFLQSMAYKDESTREMVVKEGGISILVHILDPKSSFSTKIKEVSLRGIINICCSLENSLNILIASGFMDHILYFLCYGEASVQELALKAAFWLCGTSEEMKKLMGDVGFMPVLVKFLDSKSFEIREMAAGILSSMVIIPRNRKRFVQNDQNVGLILQMLDPAGAGEANSGNNKRLLLSILMSGNKLQQCKKKDYEFRVFKEH</sequence>
<evidence type="ECO:0000313" key="4">
    <source>
        <dbReference type="EMBL" id="KAL2523950.1"/>
    </source>
</evidence>
<comment type="caution">
    <text evidence="4">The sequence shown here is derived from an EMBL/GenBank/DDBJ whole genome shotgun (WGS) entry which is preliminary data.</text>
</comment>
<evidence type="ECO:0000313" key="5">
    <source>
        <dbReference type="Proteomes" id="UP001604336"/>
    </source>
</evidence>
<proteinExistence type="predicted"/>
<feature type="domain" description="DUF7032" evidence="3">
    <location>
        <begin position="74"/>
        <end position="182"/>
    </location>
</feature>
<dbReference type="SMART" id="SM00185">
    <property type="entry name" value="ARM"/>
    <property type="match status" value="5"/>
</dbReference>
<dbReference type="EMBL" id="JBFOLK010000003">
    <property type="protein sequence ID" value="KAL2523950.1"/>
    <property type="molecule type" value="Genomic_DNA"/>
</dbReference>
<organism evidence="4 5">
    <name type="scientific">Abeliophyllum distichum</name>
    <dbReference type="NCBI Taxonomy" id="126358"/>
    <lineage>
        <taxon>Eukaryota</taxon>
        <taxon>Viridiplantae</taxon>
        <taxon>Streptophyta</taxon>
        <taxon>Embryophyta</taxon>
        <taxon>Tracheophyta</taxon>
        <taxon>Spermatophyta</taxon>
        <taxon>Magnoliopsida</taxon>
        <taxon>eudicotyledons</taxon>
        <taxon>Gunneridae</taxon>
        <taxon>Pentapetalae</taxon>
        <taxon>asterids</taxon>
        <taxon>lamiids</taxon>
        <taxon>Lamiales</taxon>
        <taxon>Oleaceae</taxon>
        <taxon>Forsythieae</taxon>
        <taxon>Abeliophyllum</taxon>
    </lineage>
</organism>